<gene>
    <name evidence="4" type="ORF">LJ656_31130</name>
</gene>
<keyword evidence="2" id="KW-0378">Hydrolase</keyword>
<dbReference type="PROSITE" id="PS51462">
    <property type="entry name" value="NUDIX"/>
    <property type="match status" value="1"/>
</dbReference>
<evidence type="ECO:0000256" key="1">
    <source>
        <dbReference type="ARBA" id="ARBA00001946"/>
    </source>
</evidence>
<sequence>MRQRATIVCWQRGKVLLVQRARSRWSLPGGTIRRDESPADAGKRELSEEATLIAHDLRYLFQFGGLNKRHHVFHAILPDHAQAAPSNEILRCRWFRPAKVGTLVTSVPTREIVALLFVAASTAGADALQRRSGLHTNAHDESAASGN</sequence>
<organism evidence="4 5">
    <name type="scientific">Paraburkholderia sejongensis</name>
    <dbReference type="NCBI Taxonomy" id="2886946"/>
    <lineage>
        <taxon>Bacteria</taxon>
        <taxon>Pseudomonadati</taxon>
        <taxon>Pseudomonadota</taxon>
        <taxon>Betaproteobacteria</taxon>
        <taxon>Burkholderiales</taxon>
        <taxon>Burkholderiaceae</taxon>
        <taxon>Paraburkholderia</taxon>
    </lineage>
</organism>
<dbReference type="PANTHER" id="PTHR43046:SF14">
    <property type="entry name" value="MUTT_NUDIX FAMILY PROTEIN"/>
    <property type="match status" value="1"/>
</dbReference>
<dbReference type="Pfam" id="PF00293">
    <property type="entry name" value="NUDIX"/>
    <property type="match status" value="1"/>
</dbReference>
<proteinExistence type="predicted"/>
<reference evidence="4 5" key="1">
    <citation type="submission" date="2021-11" db="EMBL/GenBank/DDBJ databases">
        <authorList>
            <person name="Oh E.-T."/>
            <person name="Kim S.-B."/>
        </authorList>
    </citation>
    <scope>NUCLEOTIDE SEQUENCE [LARGE SCALE GENOMIC DNA]</scope>
    <source>
        <strain evidence="4 5">MMS20-SJTR3</strain>
    </source>
</reference>
<dbReference type="RefSeq" id="WP_230513311.1">
    <property type="nucleotide sequence ID" value="NZ_JAJITD010000023.1"/>
</dbReference>
<evidence type="ECO:0000256" key="2">
    <source>
        <dbReference type="ARBA" id="ARBA00022801"/>
    </source>
</evidence>
<evidence type="ECO:0000259" key="3">
    <source>
        <dbReference type="PROSITE" id="PS51462"/>
    </source>
</evidence>
<dbReference type="InterPro" id="IPR015797">
    <property type="entry name" value="NUDIX_hydrolase-like_dom_sf"/>
</dbReference>
<name>A0ABS8K4D8_9BURK</name>
<comment type="caution">
    <text evidence="4">The sequence shown here is derived from an EMBL/GenBank/DDBJ whole genome shotgun (WGS) entry which is preliminary data.</text>
</comment>
<evidence type="ECO:0000313" key="5">
    <source>
        <dbReference type="Proteomes" id="UP001431019"/>
    </source>
</evidence>
<protein>
    <submittedName>
        <fullName evidence="4">NUDIX domain-containing protein</fullName>
    </submittedName>
</protein>
<accession>A0ABS8K4D8</accession>
<comment type="cofactor">
    <cofactor evidence="1">
        <name>Mg(2+)</name>
        <dbReference type="ChEBI" id="CHEBI:18420"/>
    </cofactor>
</comment>
<dbReference type="EMBL" id="JAJITD010000023">
    <property type="protein sequence ID" value="MCC8397034.1"/>
    <property type="molecule type" value="Genomic_DNA"/>
</dbReference>
<dbReference type="Proteomes" id="UP001431019">
    <property type="component" value="Unassembled WGS sequence"/>
</dbReference>
<keyword evidence="5" id="KW-1185">Reference proteome</keyword>
<dbReference type="InterPro" id="IPR000086">
    <property type="entry name" value="NUDIX_hydrolase_dom"/>
</dbReference>
<dbReference type="PANTHER" id="PTHR43046">
    <property type="entry name" value="GDP-MANNOSE MANNOSYL HYDROLASE"/>
    <property type="match status" value="1"/>
</dbReference>
<feature type="domain" description="Nudix hydrolase" evidence="3">
    <location>
        <begin position="1"/>
        <end position="117"/>
    </location>
</feature>
<dbReference type="CDD" id="cd04667">
    <property type="entry name" value="NUDIX_Hydrolase"/>
    <property type="match status" value="1"/>
</dbReference>
<dbReference type="Gene3D" id="3.90.79.10">
    <property type="entry name" value="Nucleoside Triphosphate Pyrophosphohydrolase"/>
    <property type="match status" value="1"/>
</dbReference>
<evidence type="ECO:0000313" key="4">
    <source>
        <dbReference type="EMBL" id="MCC8397034.1"/>
    </source>
</evidence>
<dbReference type="SUPFAM" id="SSF55811">
    <property type="entry name" value="Nudix"/>
    <property type="match status" value="1"/>
</dbReference>